<dbReference type="EMBL" id="JAWLOF010000032">
    <property type="protein sequence ID" value="MDV7025544.1"/>
    <property type="molecule type" value="Genomic_DNA"/>
</dbReference>
<dbReference type="RefSeq" id="WP_317679598.1">
    <property type="nucleotide sequence ID" value="NZ_JAWLOF010000032.1"/>
</dbReference>
<sequence length="254" mass="28979">MNENLIYMLSKIQYGRIPTSKFHAMADNLLDRLRKDYPFVFPKKNVQTFKFELKPSGMPEMSQEDDPVLTLGSAKKDWVVRITPEYVILQTKNYGGFTNFHSRIEKVMTATTSILEVSHFSFIGMRFINKFPHLDYLENEFELKRADFLQPNLCGMDKGGCNMSARYEDVNKKWSVNVNSGVIINGPKISPDLAELSSDLFNPLEISIGPVAHLDIDAFYSLQDEMHEYDFGVISGKLNELRDAANAVFNEIKG</sequence>
<protein>
    <submittedName>
        <fullName evidence="1">TIGR04255 family protein</fullName>
    </submittedName>
</protein>
<dbReference type="InterPro" id="IPR026349">
    <property type="entry name" value="CHP04255"/>
</dbReference>
<accession>A0ABU4E8S7</accession>
<organism evidence="1 2">
    <name type="scientific">Atlantibacter subterraneus</name>
    <dbReference type="NCBI Taxonomy" id="255519"/>
    <lineage>
        <taxon>Bacteria</taxon>
        <taxon>Pseudomonadati</taxon>
        <taxon>Pseudomonadota</taxon>
        <taxon>Gammaproteobacteria</taxon>
        <taxon>Enterobacterales</taxon>
        <taxon>Enterobacteriaceae</taxon>
        <taxon>Atlantibacter</taxon>
    </lineage>
</organism>
<proteinExistence type="predicted"/>
<reference evidence="1 2" key="1">
    <citation type="submission" date="2023-10" db="EMBL/GenBank/DDBJ databases">
        <authorList>
            <person name="Dale J."/>
        </authorList>
    </citation>
    <scope>NUCLEOTIDE SEQUENCE [LARGE SCALE GENOMIC DNA]</scope>
    <source>
        <strain evidence="1 2">2023EL-00970</strain>
    </source>
</reference>
<dbReference type="Proteomes" id="UP001187066">
    <property type="component" value="Unassembled WGS sequence"/>
</dbReference>
<gene>
    <name evidence="1" type="ORF">R4P48_23135</name>
</gene>
<comment type="caution">
    <text evidence="1">The sequence shown here is derived from an EMBL/GenBank/DDBJ whole genome shotgun (WGS) entry which is preliminary data.</text>
</comment>
<keyword evidence="2" id="KW-1185">Reference proteome</keyword>
<dbReference type="NCBIfam" id="TIGR04255">
    <property type="entry name" value="sporadTIGR04255"/>
    <property type="match status" value="1"/>
</dbReference>
<name>A0ABU4E8S7_9ENTR</name>
<evidence type="ECO:0000313" key="1">
    <source>
        <dbReference type="EMBL" id="MDV7025544.1"/>
    </source>
</evidence>
<evidence type="ECO:0000313" key="2">
    <source>
        <dbReference type="Proteomes" id="UP001187066"/>
    </source>
</evidence>